<evidence type="ECO:0000256" key="4">
    <source>
        <dbReference type="ARBA" id="ARBA00023136"/>
    </source>
</evidence>
<sequence length="164" mass="17799">MLAPLVAVLLALALTGQWKRLQRLTRFYSSPALERLVPVSLSRFPAARLLFLVSAGFAVALAVAEPTFFISDDTDTVATLDVAVAVDVSLSMNASDIDPTRIERAQEVIAQLTEELPSARILLVVFAGWPYTLVPPTDDPAVVRYFAQSLQADLLEARDQGTSL</sequence>
<keyword evidence="4" id="KW-0472">Membrane</keyword>
<gene>
    <name evidence="6" type="ORF">METZ01_LOCUS205094</name>
</gene>
<keyword evidence="2" id="KW-0812">Transmembrane</keyword>
<dbReference type="Gene3D" id="3.40.50.410">
    <property type="entry name" value="von Willebrand factor, type A domain"/>
    <property type="match status" value="1"/>
</dbReference>
<feature type="non-terminal residue" evidence="6">
    <location>
        <position position="164"/>
    </location>
</feature>
<reference evidence="6" key="1">
    <citation type="submission" date="2018-05" db="EMBL/GenBank/DDBJ databases">
        <authorList>
            <person name="Lanie J.A."/>
            <person name="Ng W.-L."/>
            <person name="Kazmierczak K.M."/>
            <person name="Andrzejewski T.M."/>
            <person name="Davidsen T.M."/>
            <person name="Wayne K.J."/>
            <person name="Tettelin H."/>
            <person name="Glass J.I."/>
            <person name="Rusch D."/>
            <person name="Podicherti R."/>
            <person name="Tsui H.-C.T."/>
            <person name="Winkler M.E."/>
        </authorList>
    </citation>
    <scope>NUCLEOTIDE SEQUENCE</scope>
</reference>
<evidence type="ECO:0000313" key="6">
    <source>
        <dbReference type="EMBL" id="SVB52240.1"/>
    </source>
</evidence>
<dbReference type="PANTHER" id="PTHR22550:SF5">
    <property type="entry name" value="LEUCINE ZIPPER PROTEIN 4"/>
    <property type="match status" value="1"/>
</dbReference>
<protein>
    <recommendedName>
        <fullName evidence="5">VWFA domain-containing protein</fullName>
    </recommendedName>
</protein>
<keyword evidence="3" id="KW-1133">Transmembrane helix</keyword>
<dbReference type="EMBL" id="UINC01045457">
    <property type="protein sequence ID" value="SVB52240.1"/>
    <property type="molecule type" value="Genomic_DNA"/>
</dbReference>
<dbReference type="AlphaFoldDB" id="A0A382END5"/>
<proteinExistence type="predicted"/>
<evidence type="ECO:0000256" key="3">
    <source>
        <dbReference type="ARBA" id="ARBA00022989"/>
    </source>
</evidence>
<dbReference type="PANTHER" id="PTHR22550">
    <property type="entry name" value="SPORE GERMINATION PROTEIN"/>
    <property type="match status" value="1"/>
</dbReference>
<name>A0A382END5_9ZZZZ</name>
<evidence type="ECO:0000256" key="1">
    <source>
        <dbReference type="ARBA" id="ARBA00022475"/>
    </source>
</evidence>
<dbReference type="Pfam" id="PF13519">
    <property type="entry name" value="VWA_2"/>
    <property type="match status" value="1"/>
</dbReference>
<keyword evidence="1" id="KW-1003">Cell membrane</keyword>
<accession>A0A382END5</accession>
<feature type="domain" description="VWFA" evidence="5">
    <location>
        <begin position="83"/>
        <end position="159"/>
    </location>
</feature>
<dbReference type="InterPro" id="IPR002035">
    <property type="entry name" value="VWF_A"/>
</dbReference>
<dbReference type="InterPro" id="IPR036465">
    <property type="entry name" value="vWFA_dom_sf"/>
</dbReference>
<dbReference type="SUPFAM" id="SSF53300">
    <property type="entry name" value="vWA-like"/>
    <property type="match status" value="1"/>
</dbReference>
<organism evidence="6">
    <name type="scientific">marine metagenome</name>
    <dbReference type="NCBI Taxonomy" id="408172"/>
    <lineage>
        <taxon>unclassified sequences</taxon>
        <taxon>metagenomes</taxon>
        <taxon>ecological metagenomes</taxon>
    </lineage>
</organism>
<evidence type="ECO:0000256" key="2">
    <source>
        <dbReference type="ARBA" id="ARBA00022692"/>
    </source>
</evidence>
<evidence type="ECO:0000259" key="5">
    <source>
        <dbReference type="Pfam" id="PF13519"/>
    </source>
</evidence>
<dbReference type="InterPro" id="IPR050768">
    <property type="entry name" value="UPF0353/GerABKA_families"/>
</dbReference>